<dbReference type="AlphaFoldDB" id="Q8KCG0"/>
<dbReference type="HOGENOM" id="CLU_1882058_0_0_10"/>
<feature type="region of interest" description="Disordered" evidence="1">
    <location>
        <begin position="102"/>
        <end position="135"/>
    </location>
</feature>
<dbReference type="EMBL" id="AE006470">
    <property type="protein sequence ID" value="AAM72689.1"/>
    <property type="molecule type" value="Genomic_DNA"/>
</dbReference>
<feature type="compositionally biased region" description="Basic residues" evidence="1">
    <location>
        <begin position="122"/>
        <end position="135"/>
    </location>
</feature>
<dbReference type="STRING" id="194439.CT1461"/>
<protein>
    <submittedName>
        <fullName evidence="2">Kinesin light chain-related protein</fullName>
    </submittedName>
</protein>
<organism evidence="2 3">
    <name type="scientific">Chlorobaculum tepidum (strain ATCC 49652 / DSM 12025 / NBRC 103806 / TLS)</name>
    <name type="common">Chlorobium tepidum</name>
    <dbReference type="NCBI Taxonomy" id="194439"/>
    <lineage>
        <taxon>Bacteria</taxon>
        <taxon>Pseudomonadati</taxon>
        <taxon>Chlorobiota</taxon>
        <taxon>Chlorobiia</taxon>
        <taxon>Chlorobiales</taxon>
        <taxon>Chlorobiaceae</taxon>
        <taxon>Chlorobaculum</taxon>
    </lineage>
</organism>
<evidence type="ECO:0000313" key="3">
    <source>
        <dbReference type="Proteomes" id="UP000001007"/>
    </source>
</evidence>
<dbReference type="SUPFAM" id="SSF48452">
    <property type="entry name" value="TPR-like"/>
    <property type="match status" value="1"/>
</dbReference>
<dbReference type="eggNOG" id="COG0457">
    <property type="taxonomic scope" value="Bacteria"/>
</dbReference>
<dbReference type="EnsemblBacteria" id="AAM72689">
    <property type="protein sequence ID" value="AAM72689"/>
    <property type="gene ID" value="CT1461"/>
</dbReference>
<evidence type="ECO:0000256" key="1">
    <source>
        <dbReference type="SAM" id="MobiDB-lite"/>
    </source>
</evidence>
<dbReference type="KEGG" id="cte:CT1461"/>
<dbReference type="Proteomes" id="UP000001007">
    <property type="component" value="Chromosome"/>
</dbReference>
<accession>Q8KCG0</accession>
<dbReference type="Gene3D" id="1.25.40.10">
    <property type="entry name" value="Tetratricopeptide repeat domain"/>
    <property type="match status" value="1"/>
</dbReference>
<name>Q8KCG0_CHLTE</name>
<keyword evidence="3" id="KW-1185">Reference proteome</keyword>
<evidence type="ECO:0000313" key="2">
    <source>
        <dbReference type="EMBL" id="AAM72689.1"/>
    </source>
</evidence>
<dbReference type="Pfam" id="PF13374">
    <property type="entry name" value="TPR_10"/>
    <property type="match status" value="1"/>
</dbReference>
<dbReference type="OrthoDB" id="597008at2"/>
<reference evidence="2 3" key="1">
    <citation type="journal article" date="2002" name="Proc. Natl. Acad. Sci. U.S.A.">
        <title>The complete genome sequence of Chlorobium tepidum TLS, a photosynthetic, anaerobic, green-sulfur bacterium.</title>
        <authorList>
            <person name="Eisen J.A."/>
            <person name="Nelson K.E."/>
            <person name="Paulsen I.T."/>
            <person name="Heidelberg J.F."/>
            <person name="Wu M."/>
            <person name="Dodson R.J."/>
            <person name="Deboy R."/>
            <person name="Gwinn M.L."/>
            <person name="Nelson W.C."/>
            <person name="Haft D.H."/>
            <person name="Hickey E.K."/>
            <person name="Peterson J.D."/>
            <person name="Durkin A.S."/>
            <person name="Kolonay J.L."/>
            <person name="Yang F."/>
            <person name="Holt I."/>
            <person name="Umayam L.A."/>
            <person name="Mason T."/>
            <person name="Brenner M."/>
            <person name="Shea T.P."/>
            <person name="Parksey D."/>
            <person name="Nierman W.C."/>
            <person name="Feldblyum T.V."/>
            <person name="Hansen C.L."/>
            <person name="Craven M.B."/>
            <person name="Radune D."/>
            <person name="Vamathevan J."/>
            <person name="Khouri H."/>
            <person name="White O."/>
            <person name="Gruber T.M."/>
            <person name="Ketchum K.A."/>
            <person name="Venter J.C."/>
            <person name="Tettelin H."/>
            <person name="Bryant D.A."/>
            <person name="Fraser C.M."/>
        </authorList>
    </citation>
    <scope>NUCLEOTIDE SEQUENCE [LARGE SCALE GENOMIC DNA]</scope>
    <source>
        <strain evidence="3">ATCC 49652 / DSM 12025 / NBRC 103806 / TLS</strain>
    </source>
</reference>
<sequence>MDYLQGRNYELQINYPEAERYYKKAAAIEDENPLYLNARARILWEPGRYPDAEPLIRHAFAIGEKALGPKHPNTVQCTKNLNALLEKKKQCGFIRCAAWRTAAPTRRSDPSSLAGNPGCRGQFRRRRRRDRRETG</sequence>
<gene>
    <name evidence="2" type="ordered locus">CT1461</name>
</gene>
<proteinExistence type="predicted"/>
<dbReference type="InterPro" id="IPR011990">
    <property type="entry name" value="TPR-like_helical_dom_sf"/>
</dbReference>